<dbReference type="PANTHER" id="PTHR43792">
    <property type="entry name" value="GNAT FAMILY, PUTATIVE (AFU_ORTHOLOGUE AFUA_3G00765)-RELATED-RELATED"/>
    <property type="match status" value="1"/>
</dbReference>
<feature type="domain" description="N-acetyltransferase" evidence="4">
    <location>
        <begin position="8"/>
        <end position="169"/>
    </location>
</feature>
<organism evidence="5 6">
    <name type="scientific">Novosphingobium aquae</name>
    <dbReference type="NCBI Taxonomy" id="3133435"/>
    <lineage>
        <taxon>Bacteria</taxon>
        <taxon>Pseudomonadati</taxon>
        <taxon>Pseudomonadota</taxon>
        <taxon>Alphaproteobacteria</taxon>
        <taxon>Sphingomonadales</taxon>
        <taxon>Sphingomonadaceae</taxon>
        <taxon>Novosphingobium</taxon>
    </lineage>
</organism>
<dbReference type="Proteomes" id="UP001379235">
    <property type="component" value="Unassembled WGS sequence"/>
</dbReference>
<keyword evidence="2" id="KW-0012">Acyltransferase</keyword>
<dbReference type="SUPFAM" id="SSF55729">
    <property type="entry name" value="Acyl-CoA N-acyltransferases (Nat)"/>
    <property type="match status" value="1"/>
</dbReference>
<proteinExistence type="inferred from homology"/>
<accession>A0ABU8SBW6</accession>
<sequence>MFIRSERLFLRPGWPEDWSAIFSAIADEAVVRNLSRVPWPYTPEAARQYAALGQDRRCPHFLITLPTAQGVELVGAIGMAPTHDGAELGYWIGRDHWGQGYATEASRAVLSLARTLGHRRIEATHFLDNPASGRVLRKVGFCPTGRVEERYSLARGKVAPSAVLTMTLGEPSDCDDDMDVKRAA</sequence>
<reference evidence="5 6" key="1">
    <citation type="submission" date="2024-03" db="EMBL/GenBank/DDBJ databases">
        <authorList>
            <person name="Jo J.-H."/>
        </authorList>
    </citation>
    <scope>NUCLEOTIDE SEQUENCE [LARGE SCALE GENOMIC DNA]</scope>
    <source>
        <strain evidence="5 6">AS3R-12</strain>
    </source>
</reference>
<dbReference type="Pfam" id="PF13302">
    <property type="entry name" value="Acetyltransf_3"/>
    <property type="match status" value="1"/>
</dbReference>
<evidence type="ECO:0000256" key="3">
    <source>
        <dbReference type="ARBA" id="ARBA00038502"/>
    </source>
</evidence>
<dbReference type="CDD" id="cd04301">
    <property type="entry name" value="NAT_SF"/>
    <property type="match status" value="1"/>
</dbReference>
<evidence type="ECO:0000313" key="5">
    <source>
        <dbReference type="EMBL" id="MEJ6010989.1"/>
    </source>
</evidence>
<dbReference type="InterPro" id="IPR000182">
    <property type="entry name" value="GNAT_dom"/>
</dbReference>
<comment type="similarity">
    <text evidence="3">Belongs to the acetyltransferase family. RimJ subfamily.</text>
</comment>
<keyword evidence="6" id="KW-1185">Reference proteome</keyword>
<gene>
    <name evidence="5" type="ORF">WG900_13785</name>
</gene>
<dbReference type="InterPro" id="IPR016181">
    <property type="entry name" value="Acyl_CoA_acyltransferase"/>
</dbReference>
<dbReference type="EMBL" id="JBBHJY010000007">
    <property type="protein sequence ID" value="MEJ6010989.1"/>
    <property type="molecule type" value="Genomic_DNA"/>
</dbReference>
<evidence type="ECO:0000313" key="6">
    <source>
        <dbReference type="Proteomes" id="UP001379235"/>
    </source>
</evidence>
<dbReference type="PROSITE" id="PS51186">
    <property type="entry name" value="GNAT"/>
    <property type="match status" value="1"/>
</dbReference>
<dbReference type="InterPro" id="IPR051531">
    <property type="entry name" value="N-acetyltransferase"/>
</dbReference>
<evidence type="ECO:0000256" key="1">
    <source>
        <dbReference type="ARBA" id="ARBA00022679"/>
    </source>
</evidence>
<protein>
    <submittedName>
        <fullName evidence="5">GNAT family N-acetyltransferase</fullName>
    </submittedName>
</protein>
<keyword evidence="1" id="KW-0808">Transferase</keyword>
<dbReference type="PANTHER" id="PTHR43792:SF8">
    <property type="entry name" value="[RIBOSOMAL PROTEIN US5]-ALANINE N-ACETYLTRANSFERASE"/>
    <property type="match status" value="1"/>
</dbReference>
<evidence type="ECO:0000256" key="2">
    <source>
        <dbReference type="ARBA" id="ARBA00023315"/>
    </source>
</evidence>
<dbReference type="RefSeq" id="WP_339967849.1">
    <property type="nucleotide sequence ID" value="NZ_JBBHJY010000007.1"/>
</dbReference>
<name>A0ABU8SBW6_9SPHN</name>
<dbReference type="Gene3D" id="3.40.630.30">
    <property type="match status" value="1"/>
</dbReference>
<comment type="caution">
    <text evidence="5">The sequence shown here is derived from an EMBL/GenBank/DDBJ whole genome shotgun (WGS) entry which is preliminary data.</text>
</comment>
<evidence type="ECO:0000259" key="4">
    <source>
        <dbReference type="PROSITE" id="PS51186"/>
    </source>
</evidence>